<keyword evidence="2 3" id="KW-0378">Hydrolase</keyword>
<dbReference type="GO" id="GO:0004843">
    <property type="term" value="F:cysteine-type deubiquitinase activity"/>
    <property type="evidence" value="ECO:0007669"/>
    <property type="project" value="UniProtKB-UniRule"/>
</dbReference>
<protein>
    <recommendedName>
        <fullName evidence="3">Ubiquitin thioesterase OTU</fullName>
        <ecNumber evidence="3">3.4.19.12</ecNumber>
    </recommendedName>
</protein>
<dbReference type="PANTHER" id="PTHR13312">
    <property type="entry name" value="HIV-INDUCED PROTEIN-7-LIKE PROTEASE"/>
    <property type="match status" value="1"/>
</dbReference>
<dbReference type="Proteomes" id="UP000054558">
    <property type="component" value="Unassembled WGS sequence"/>
</dbReference>
<feature type="compositionally biased region" description="Polar residues" evidence="4">
    <location>
        <begin position="24"/>
        <end position="37"/>
    </location>
</feature>
<comment type="function">
    <text evidence="3">Hydrolase that can remove conjugated ubiquitin from proteins and may therefore play an important regulatory role at the level of protein turnover by preventing degradation.</text>
</comment>
<dbReference type="Pfam" id="PF02338">
    <property type="entry name" value="OTU"/>
    <property type="match status" value="1"/>
</dbReference>
<organism evidence="6 7">
    <name type="scientific">Klebsormidium nitens</name>
    <name type="common">Green alga</name>
    <name type="synonym">Ulothrix nitens</name>
    <dbReference type="NCBI Taxonomy" id="105231"/>
    <lineage>
        <taxon>Eukaryota</taxon>
        <taxon>Viridiplantae</taxon>
        <taxon>Streptophyta</taxon>
        <taxon>Klebsormidiophyceae</taxon>
        <taxon>Klebsormidiales</taxon>
        <taxon>Klebsormidiaceae</taxon>
        <taxon>Klebsormidium</taxon>
    </lineage>
</organism>
<gene>
    <name evidence="6" type="ORF">KFL_000020560</name>
</gene>
<keyword evidence="3" id="KW-0833">Ubl conjugation pathway</keyword>
<feature type="region of interest" description="Disordered" evidence="4">
    <location>
        <begin position="275"/>
        <end position="299"/>
    </location>
</feature>
<proteinExistence type="predicted"/>
<sequence length="339" mass="37074">MAAALPVRLQGGASSKKRSREAFNFSSVPTPASGSMSTEHEPLEERDLSPMIKRRCRELGEMVMDAVCVPAAVANGRFPRVQRLGPLYAAAADLLGPDKDEISNALARRAATKTHEAPAKAHQNQCIAASKTTVTVTIISKVRDTASGAKDDSAVRQKVFGDGRCAFRALGRAAFPDLLDRCQRDSRGLALDEDVRADERQIADLLRMQVAEAFRANSEEMGGLVESLDLDSYVKSLMEVTTWAGELELYLAAKHVLDRVVEVWVLPEGKEEGLREGVSEGEKEGVMPEKKKGWGGAGAQPKCIQRYETEGAGQKLEPLRLLYNGRDHWDLYVGPCKPR</sequence>
<feature type="compositionally biased region" description="Basic and acidic residues" evidence="4">
    <location>
        <begin position="275"/>
        <end position="292"/>
    </location>
</feature>
<evidence type="ECO:0000256" key="3">
    <source>
        <dbReference type="RuleBase" id="RU367104"/>
    </source>
</evidence>
<feature type="domain" description="OTU" evidence="5">
    <location>
        <begin position="191"/>
        <end position="272"/>
    </location>
</feature>
<name>A0A1Y1HIJ7_KLENI</name>
<keyword evidence="7" id="KW-1185">Reference proteome</keyword>
<evidence type="ECO:0000256" key="2">
    <source>
        <dbReference type="ARBA" id="ARBA00022801"/>
    </source>
</evidence>
<evidence type="ECO:0000313" key="7">
    <source>
        <dbReference type="Proteomes" id="UP000054558"/>
    </source>
</evidence>
<accession>A0A1Y1HIJ7</accession>
<dbReference type="InterPro" id="IPR003323">
    <property type="entry name" value="OTU_dom"/>
</dbReference>
<keyword evidence="3" id="KW-0788">Thiol protease</keyword>
<dbReference type="EC" id="3.4.19.12" evidence="3"/>
<comment type="catalytic activity">
    <reaction evidence="1 3">
        <text>Thiol-dependent hydrolysis of ester, thioester, amide, peptide and isopeptide bonds formed by the C-terminal Gly of ubiquitin (a 76-residue protein attached to proteins as an intracellular targeting signal).</text>
        <dbReference type="EC" id="3.4.19.12"/>
    </reaction>
</comment>
<reference evidence="6 7" key="1">
    <citation type="journal article" date="2014" name="Nat. Commun.">
        <title>Klebsormidium flaccidum genome reveals primary factors for plant terrestrial adaptation.</title>
        <authorList>
            <person name="Hori K."/>
            <person name="Maruyama F."/>
            <person name="Fujisawa T."/>
            <person name="Togashi T."/>
            <person name="Yamamoto N."/>
            <person name="Seo M."/>
            <person name="Sato S."/>
            <person name="Yamada T."/>
            <person name="Mori H."/>
            <person name="Tajima N."/>
            <person name="Moriyama T."/>
            <person name="Ikeuchi M."/>
            <person name="Watanabe M."/>
            <person name="Wada H."/>
            <person name="Kobayashi K."/>
            <person name="Saito M."/>
            <person name="Masuda T."/>
            <person name="Sasaki-Sekimoto Y."/>
            <person name="Mashiguchi K."/>
            <person name="Awai K."/>
            <person name="Shimojima M."/>
            <person name="Masuda S."/>
            <person name="Iwai M."/>
            <person name="Nobusawa T."/>
            <person name="Narise T."/>
            <person name="Kondo S."/>
            <person name="Saito H."/>
            <person name="Sato R."/>
            <person name="Murakawa M."/>
            <person name="Ihara Y."/>
            <person name="Oshima-Yamada Y."/>
            <person name="Ohtaka K."/>
            <person name="Satoh M."/>
            <person name="Sonobe K."/>
            <person name="Ishii M."/>
            <person name="Ohtani R."/>
            <person name="Kanamori-Sato M."/>
            <person name="Honoki R."/>
            <person name="Miyazaki D."/>
            <person name="Mochizuki H."/>
            <person name="Umetsu J."/>
            <person name="Higashi K."/>
            <person name="Shibata D."/>
            <person name="Kamiya Y."/>
            <person name="Sato N."/>
            <person name="Nakamura Y."/>
            <person name="Tabata S."/>
            <person name="Ida S."/>
            <person name="Kurokawa K."/>
            <person name="Ohta H."/>
        </authorList>
    </citation>
    <scope>NUCLEOTIDE SEQUENCE [LARGE SCALE GENOMIC DNA]</scope>
    <source>
        <strain evidence="6 7">NIES-2285</strain>
    </source>
</reference>
<dbReference type="AlphaFoldDB" id="A0A1Y1HIJ7"/>
<dbReference type="GO" id="GO:0005737">
    <property type="term" value="C:cytoplasm"/>
    <property type="evidence" value="ECO:0007669"/>
    <property type="project" value="UniProtKB-SubCell"/>
</dbReference>
<evidence type="ECO:0000256" key="4">
    <source>
        <dbReference type="SAM" id="MobiDB-lite"/>
    </source>
</evidence>
<dbReference type="PANTHER" id="PTHR13312:SF0">
    <property type="entry name" value="UBIQUITIN THIOESTERASE OTU1"/>
    <property type="match status" value="1"/>
</dbReference>
<evidence type="ECO:0000259" key="5">
    <source>
        <dbReference type="Pfam" id="PF02338"/>
    </source>
</evidence>
<keyword evidence="3" id="KW-0963">Cytoplasm</keyword>
<feature type="region of interest" description="Disordered" evidence="4">
    <location>
        <begin position="1"/>
        <end position="46"/>
    </location>
</feature>
<evidence type="ECO:0000313" key="6">
    <source>
        <dbReference type="EMBL" id="GAQ77693.1"/>
    </source>
</evidence>
<comment type="subcellular location">
    <subcellularLocation>
        <location evidence="3">Cytoplasm</location>
    </subcellularLocation>
</comment>
<dbReference type="EMBL" id="DF236951">
    <property type="protein sequence ID" value="GAQ77693.1"/>
    <property type="molecule type" value="Genomic_DNA"/>
</dbReference>
<evidence type="ECO:0000256" key="1">
    <source>
        <dbReference type="ARBA" id="ARBA00000707"/>
    </source>
</evidence>
<dbReference type="Gene3D" id="3.90.70.80">
    <property type="match status" value="1"/>
</dbReference>
<dbReference type="CDD" id="cd22746">
    <property type="entry name" value="OTU_plant_OTU3_4-like"/>
    <property type="match status" value="1"/>
</dbReference>
<dbReference type="SUPFAM" id="SSF54001">
    <property type="entry name" value="Cysteine proteinases"/>
    <property type="match status" value="1"/>
</dbReference>
<dbReference type="InterPro" id="IPR038765">
    <property type="entry name" value="Papain-like_cys_pep_sf"/>
</dbReference>
<keyword evidence="3" id="KW-0645">Protease</keyword>